<dbReference type="EMBL" id="AP027729">
    <property type="protein sequence ID" value="BDZ41365.1"/>
    <property type="molecule type" value="Genomic_DNA"/>
</dbReference>
<evidence type="ECO:0000313" key="6">
    <source>
        <dbReference type="EMBL" id="BDZ41365.1"/>
    </source>
</evidence>
<accession>A0ABM8G020</accession>
<dbReference type="Pfam" id="PF03547">
    <property type="entry name" value="Mem_trans"/>
    <property type="match status" value="1"/>
</dbReference>
<evidence type="ECO:0000256" key="4">
    <source>
        <dbReference type="ARBA" id="ARBA00023136"/>
    </source>
</evidence>
<proteinExistence type="predicted"/>
<keyword evidence="7" id="KW-1185">Reference proteome</keyword>
<evidence type="ECO:0000256" key="5">
    <source>
        <dbReference type="SAM" id="Phobius"/>
    </source>
</evidence>
<evidence type="ECO:0008006" key="8">
    <source>
        <dbReference type="Google" id="ProtNLM"/>
    </source>
</evidence>
<dbReference type="Gene3D" id="1.20.1530.20">
    <property type="match status" value="1"/>
</dbReference>
<protein>
    <recommendedName>
        <fullName evidence="8">Membrane transport protein</fullName>
    </recommendedName>
</protein>
<keyword evidence="2 5" id="KW-0812">Transmembrane</keyword>
<organism evidence="6 7">
    <name type="scientific">Paraoerskovia sediminicola</name>
    <dbReference type="NCBI Taxonomy" id="1138587"/>
    <lineage>
        <taxon>Bacteria</taxon>
        <taxon>Bacillati</taxon>
        <taxon>Actinomycetota</taxon>
        <taxon>Actinomycetes</taxon>
        <taxon>Micrococcales</taxon>
        <taxon>Cellulomonadaceae</taxon>
        <taxon>Paraoerskovia</taxon>
    </lineage>
</organism>
<comment type="subcellular location">
    <subcellularLocation>
        <location evidence="1">Membrane</location>
        <topology evidence="1">Multi-pass membrane protein</topology>
    </subcellularLocation>
</comment>
<reference evidence="7" key="1">
    <citation type="journal article" date="2019" name="Int. J. Syst. Evol. Microbiol.">
        <title>The Global Catalogue of Microorganisms (GCM) 10K type strain sequencing project: providing services to taxonomists for standard genome sequencing and annotation.</title>
        <authorList>
            <consortium name="The Broad Institute Genomics Platform"/>
            <consortium name="The Broad Institute Genome Sequencing Center for Infectious Disease"/>
            <person name="Wu L."/>
            <person name="Ma J."/>
        </authorList>
    </citation>
    <scope>NUCLEOTIDE SEQUENCE [LARGE SCALE GENOMIC DNA]</scope>
    <source>
        <strain evidence="7">NBRC 108565</strain>
    </source>
</reference>
<evidence type="ECO:0000256" key="2">
    <source>
        <dbReference type="ARBA" id="ARBA00022692"/>
    </source>
</evidence>
<name>A0ABM8G020_9CELL</name>
<keyword evidence="4 5" id="KW-0472">Membrane</keyword>
<evidence type="ECO:0000313" key="7">
    <source>
        <dbReference type="Proteomes" id="UP001321475"/>
    </source>
</evidence>
<evidence type="ECO:0000256" key="1">
    <source>
        <dbReference type="ARBA" id="ARBA00004141"/>
    </source>
</evidence>
<feature type="transmembrane region" description="Helical" evidence="5">
    <location>
        <begin position="78"/>
        <end position="101"/>
    </location>
</feature>
<sequence length="103" mass="10182">MALAPVRVPGAPVDPPARGPFVLATVSKSVVHPALVWAVGTAAGLEGTALTAVVATAALPTAQNVVVYATRYRCAVGLASRVCLVTTILAAPVLVLVAGVLGS</sequence>
<evidence type="ECO:0000256" key="3">
    <source>
        <dbReference type="ARBA" id="ARBA00022989"/>
    </source>
</evidence>
<keyword evidence="3 5" id="KW-1133">Transmembrane helix</keyword>
<dbReference type="InterPro" id="IPR038770">
    <property type="entry name" value="Na+/solute_symporter_sf"/>
</dbReference>
<gene>
    <name evidence="6" type="ORF">GCM10025865_06640</name>
</gene>
<dbReference type="Proteomes" id="UP001321475">
    <property type="component" value="Chromosome"/>
</dbReference>
<dbReference type="InterPro" id="IPR004776">
    <property type="entry name" value="Mem_transp_PIN-like"/>
</dbReference>